<dbReference type="SUPFAM" id="SSF50475">
    <property type="entry name" value="FMN-binding split barrel"/>
    <property type="match status" value="1"/>
</dbReference>
<dbReference type="Gene3D" id="2.30.110.10">
    <property type="entry name" value="Electron Transport, Fmn-binding Protein, Chain A"/>
    <property type="match status" value="1"/>
</dbReference>
<dbReference type="InterPro" id="IPR012349">
    <property type="entry name" value="Split_barrel_FMN-bd"/>
</dbReference>
<dbReference type="RefSeq" id="WP_285578534.1">
    <property type="nucleotide sequence ID" value="NZ_BSTK01000011.1"/>
</dbReference>
<comment type="caution">
    <text evidence="1">The sequence shown here is derived from an EMBL/GenBank/DDBJ whole genome shotgun (WGS) entry which is preliminary data.</text>
</comment>
<protein>
    <recommendedName>
        <fullName evidence="3">Pyridoxamine 5'-phosphate oxidase</fullName>
    </recommendedName>
</protein>
<sequence length="306" mass="33770">MKTIDPTVAALVTAYRTCEFTTLGRDGTPLTWPTAAQLREDGTLLVTTSLAFAQKAINVRRDGRVALLFSDPTGSGLTDAPQVFIAGTAVCPDEIMTGPNGAEEYWRILFERQPHSRAYVRPPARWFMEWYYLRLLITVTPTDVSVRPPLEELLRAEPPGTATVSDAPPGAELLARFPSAVLGARDESGAPLLMRVRPVTTEGGFRVAPECEVTPGPASLLVHEHNDELAAVRNALIRGELRKDGDGWLLVPSKVVEPGSTSTPQDAIRTLRRVQKATKRYVNRRDLPRPRVRWSEFQALARPRGE</sequence>
<reference evidence="1" key="1">
    <citation type="submission" date="2023-03" db="EMBL/GenBank/DDBJ databases">
        <title>Actinoallomurus iriomotensis NBRC 103684.</title>
        <authorList>
            <person name="Ichikawa N."/>
            <person name="Sato H."/>
            <person name="Tonouchi N."/>
        </authorList>
    </citation>
    <scope>NUCLEOTIDE SEQUENCE</scope>
    <source>
        <strain evidence="1">NBRC 103684</strain>
    </source>
</reference>
<name>A0A9W6VXA7_9ACTN</name>
<dbReference type="Proteomes" id="UP001165074">
    <property type="component" value="Unassembled WGS sequence"/>
</dbReference>
<keyword evidence="2" id="KW-1185">Reference proteome</keyword>
<evidence type="ECO:0000313" key="2">
    <source>
        <dbReference type="Proteomes" id="UP001165074"/>
    </source>
</evidence>
<evidence type="ECO:0008006" key="3">
    <source>
        <dbReference type="Google" id="ProtNLM"/>
    </source>
</evidence>
<gene>
    <name evidence="1" type="ORF">Airi02_066470</name>
</gene>
<dbReference type="AlphaFoldDB" id="A0A9W6VXA7"/>
<dbReference type="EMBL" id="BSTK01000011">
    <property type="protein sequence ID" value="GLY88718.1"/>
    <property type="molecule type" value="Genomic_DNA"/>
</dbReference>
<accession>A0A9W6VXA7</accession>
<evidence type="ECO:0000313" key="1">
    <source>
        <dbReference type="EMBL" id="GLY88718.1"/>
    </source>
</evidence>
<proteinExistence type="predicted"/>
<organism evidence="1 2">
    <name type="scientific">Actinoallomurus iriomotensis</name>
    <dbReference type="NCBI Taxonomy" id="478107"/>
    <lineage>
        <taxon>Bacteria</taxon>
        <taxon>Bacillati</taxon>
        <taxon>Actinomycetota</taxon>
        <taxon>Actinomycetes</taxon>
        <taxon>Streptosporangiales</taxon>
        <taxon>Thermomonosporaceae</taxon>
        <taxon>Actinoallomurus</taxon>
    </lineage>
</organism>